<comment type="subcellular location">
    <subcellularLocation>
        <location evidence="1">Cell membrane</location>
        <topology evidence="1">Multi-pass membrane protein</topology>
    </subcellularLocation>
</comment>
<evidence type="ECO:0000313" key="7">
    <source>
        <dbReference type="EMBL" id="MBC8535142.1"/>
    </source>
</evidence>
<dbReference type="EMBL" id="JACRSP010000001">
    <property type="protein sequence ID" value="MBC8535142.1"/>
    <property type="molecule type" value="Genomic_DNA"/>
</dbReference>
<evidence type="ECO:0000256" key="1">
    <source>
        <dbReference type="ARBA" id="ARBA00004651"/>
    </source>
</evidence>
<dbReference type="Pfam" id="PF02653">
    <property type="entry name" value="BPD_transp_2"/>
    <property type="match status" value="1"/>
</dbReference>
<keyword evidence="3 6" id="KW-0812">Transmembrane</keyword>
<dbReference type="AlphaFoldDB" id="A0A926HPC7"/>
<comment type="caution">
    <text evidence="7">The sequence shown here is derived from an EMBL/GenBank/DDBJ whole genome shotgun (WGS) entry which is preliminary data.</text>
</comment>
<gene>
    <name evidence="7" type="ORF">H8695_00325</name>
</gene>
<keyword evidence="2" id="KW-1003">Cell membrane</keyword>
<evidence type="ECO:0000256" key="2">
    <source>
        <dbReference type="ARBA" id="ARBA00022475"/>
    </source>
</evidence>
<name>A0A926HPC7_9FIRM</name>
<feature type="transmembrane region" description="Helical" evidence="6">
    <location>
        <begin position="215"/>
        <end position="233"/>
    </location>
</feature>
<feature type="transmembrane region" description="Helical" evidence="6">
    <location>
        <begin position="289"/>
        <end position="310"/>
    </location>
</feature>
<keyword evidence="8" id="KW-1185">Reference proteome</keyword>
<dbReference type="PANTHER" id="PTHR30482:SF20">
    <property type="entry name" value="HIGH-AFFINITY BRANCHED-CHAIN AMINO ACID TRANSPORT SYSTEM PERMEASE PROTEIN LIVM"/>
    <property type="match status" value="1"/>
</dbReference>
<feature type="transmembrane region" description="Helical" evidence="6">
    <location>
        <begin position="162"/>
        <end position="180"/>
    </location>
</feature>
<sequence length="341" mass="37318">MKKSILKSNTLLKLFLVLVAIAAIVLLSKQCNNYQLTIVNSAIIYFISAMGYTVMLGMGGMMPMATVTFMGFGAFFTAQLSKNFGLPTPLAGLLAVAGATLIAYILSIMLVRLSSYYFVFGTIGLCNMMATVFQNYKPLTNGADGINGIPKLELFGFQFRSLSDWCLLLSGIALIIMFIVSRIRKSSLGRSLMSIRDNAVAAETLGVNIRRTKRIAFTIGSMFSAIAGMLVAYHNGVVSASLFTFNVQQNLLMMVMLGGINSTVGALGGAFLIQFMPEMLRPIQEYMRLIQGIMLILLMIFMPMGIHGLIKTAYEKLKGKIMVKKEVSRVESEERTGAFKS</sequence>
<evidence type="ECO:0000313" key="8">
    <source>
        <dbReference type="Proteomes" id="UP000620366"/>
    </source>
</evidence>
<dbReference type="RefSeq" id="WP_249298780.1">
    <property type="nucleotide sequence ID" value="NZ_JACRSP010000001.1"/>
</dbReference>
<feature type="transmembrane region" description="Helical" evidence="6">
    <location>
        <begin position="12"/>
        <end position="28"/>
    </location>
</feature>
<feature type="transmembrane region" description="Helical" evidence="6">
    <location>
        <begin position="253"/>
        <end position="277"/>
    </location>
</feature>
<feature type="transmembrane region" description="Helical" evidence="6">
    <location>
        <begin position="117"/>
        <end position="136"/>
    </location>
</feature>
<dbReference type="GO" id="GO:0015658">
    <property type="term" value="F:branched-chain amino acid transmembrane transporter activity"/>
    <property type="evidence" value="ECO:0007669"/>
    <property type="project" value="InterPro"/>
</dbReference>
<dbReference type="GO" id="GO:0005886">
    <property type="term" value="C:plasma membrane"/>
    <property type="evidence" value="ECO:0007669"/>
    <property type="project" value="UniProtKB-SubCell"/>
</dbReference>
<accession>A0A926HPC7</accession>
<evidence type="ECO:0000256" key="5">
    <source>
        <dbReference type="ARBA" id="ARBA00023136"/>
    </source>
</evidence>
<dbReference type="InterPro" id="IPR001851">
    <property type="entry name" value="ABC_transp_permease"/>
</dbReference>
<dbReference type="PANTHER" id="PTHR30482">
    <property type="entry name" value="HIGH-AFFINITY BRANCHED-CHAIN AMINO ACID TRANSPORT SYSTEM PERMEASE"/>
    <property type="match status" value="1"/>
</dbReference>
<dbReference type="CDD" id="cd06581">
    <property type="entry name" value="TM_PBP1_LivM_like"/>
    <property type="match status" value="1"/>
</dbReference>
<keyword evidence="5 6" id="KW-0472">Membrane</keyword>
<evidence type="ECO:0000256" key="3">
    <source>
        <dbReference type="ARBA" id="ARBA00022692"/>
    </source>
</evidence>
<organism evidence="7 8">
    <name type="scientific">Feifania hominis</name>
    <dbReference type="NCBI Taxonomy" id="2763660"/>
    <lineage>
        <taxon>Bacteria</taxon>
        <taxon>Bacillati</taxon>
        <taxon>Bacillota</taxon>
        <taxon>Clostridia</taxon>
        <taxon>Eubacteriales</taxon>
        <taxon>Feifaniaceae</taxon>
        <taxon>Feifania</taxon>
    </lineage>
</organism>
<dbReference type="Proteomes" id="UP000620366">
    <property type="component" value="Unassembled WGS sequence"/>
</dbReference>
<feature type="transmembrane region" description="Helical" evidence="6">
    <location>
        <begin position="34"/>
        <end position="54"/>
    </location>
</feature>
<reference evidence="7" key="1">
    <citation type="submission" date="2020-08" db="EMBL/GenBank/DDBJ databases">
        <title>Genome public.</title>
        <authorList>
            <person name="Liu C."/>
            <person name="Sun Q."/>
        </authorList>
    </citation>
    <scope>NUCLEOTIDE SEQUENCE</scope>
    <source>
        <strain evidence="7">BX7</strain>
    </source>
</reference>
<evidence type="ECO:0000256" key="4">
    <source>
        <dbReference type="ARBA" id="ARBA00022989"/>
    </source>
</evidence>
<dbReference type="InterPro" id="IPR043428">
    <property type="entry name" value="LivM-like"/>
</dbReference>
<keyword evidence="4 6" id="KW-1133">Transmembrane helix</keyword>
<proteinExistence type="predicted"/>
<feature type="transmembrane region" description="Helical" evidence="6">
    <location>
        <begin position="90"/>
        <end position="110"/>
    </location>
</feature>
<evidence type="ECO:0000256" key="6">
    <source>
        <dbReference type="SAM" id="Phobius"/>
    </source>
</evidence>
<protein>
    <submittedName>
        <fullName evidence="7">Branched-chain amino acid ABC transporter permease</fullName>
    </submittedName>
</protein>